<name>A0AAV5EDE1_ELECO</name>
<keyword evidence="2" id="KW-1185">Reference proteome</keyword>
<sequence length="118" mass="12111">MSALQNGASPHGSSSATSKCGLAGPLFSTIGSRDLSIAFASDSSLHLHGRDAESSVVSEAQHTPGGWSSQCQALERSWWRGVNLGARRRLGGAATSSRAAARCGYGDGGWGGGSRHRI</sequence>
<evidence type="ECO:0000313" key="2">
    <source>
        <dbReference type="Proteomes" id="UP001054889"/>
    </source>
</evidence>
<reference evidence="1" key="2">
    <citation type="submission" date="2021-12" db="EMBL/GenBank/DDBJ databases">
        <title>Resequencing data analysis of finger millet.</title>
        <authorList>
            <person name="Hatakeyama M."/>
            <person name="Aluri S."/>
            <person name="Balachadran M.T."/>
            <person name="Sivarajan S.R."/>
            <person name="Poveda L."/>
            <person name="Shimizu-Inatsugi R."/>
            <person name="Schlapbach R."/>
            <person name="Sreeman S.M."/>
            <person name="Shimizu K.K."/>
        </authorList>
    </citation>
    <scope>NUCLEOTIDE SEQUENCE</scope>
</reference>
<organism evidence="1 2">
    <name type="scientific">Eleusine coracana subsp. coracana</name>
    <dbReference type="NCBI Taxonomy" id="191504"/>
    <lineage>
        <taxon>Eukaryota</taxon>
        <taxon>Viridiplantae</taxon>
        <taxon>Streptophyta</taxon>
        <taxon>Embryophyta</taxon>
        <taxon>Tracheophyta</taxon>
        <taxon>Spermatophyta</taxon>
        <taxon>Magnoliopsida</taxon>
        <taxon>Liliopsida</taxon>
        <taxon>Poales</taxon>
        <taxon>Poaceae</taxon>
        <taxon>PACMAD clade</taxon>
        <taxon>Chloridoideae</taxon>
        <taxon>Cynodonteae</taxon>
        <taxon>Eleusininae</taxon>
        <taxon>Eleusine</taxon>
    </lineage>
</organism>
<dbReference type="AlphaFoldDB" id="A0AAV5EDE1"/>
<gene>
    <name evidence="1" type="primary">gb07615</name>
    <name evidence="1" type="ORF">PR202_gb07615</name>
</gene>
<dbReference type="EMBL" id="BQKI01000074">
    <property type="protein sequence ID" value="GJN20260.1"/>
    <property type="molecule type" value="Genomic_DNA"/>
</dbReference>
<evidence type="ECO:0000313" key="1">
    <source>
        <dbReference type="EMBL" id="GJN20260.1"/>
    </source>
</evidence>
<comment type="caution">
    <text evidence="1">The sequence shown here is derived from an EMBL/GenBank/DDBJ whole genome shotgun (WGS) entry which is preliminary data.</text>
</comment>
<accession>A0AAV5EDE1</accession>
<dbReference type="Proteomes" id="UP001054889">
    <property type="component" value="Unassembled WGS sequence"/>
</dbReference>
<reference evidence="1" key="1">
    <citation type="journal article" date="2018" name="DNA Res.">
        <title>Multiple hybrid de novo genome assembly of finger millet, an orphan allotetraploid crop.</title>
        <authorList>
            <person name="Hatakeyama M."/>
            <person name="Aluri S."/>
            <person name="Balachadran M.T."/>
            <person name="Sivarajan S.R."/>
            <person name="Patrignani A."/>
            <person name="Gruter S."/>
            <person name="Poveda L."/>
            <person name="Shimizu-Inatsugi R."/>
            <person name="Baeten J."/>
            <person name="Francoijs K.J."/>
            <person name="Nataraja K.N."/>
            <person name="Reddy Y.A.N."/>
            <person name="Phadnis S."/>
            <person name="Ravikumar R.L."/>
            <person name="Schlapbach R."/>
            <person name="Sreeman S.M."/>
            <person name="Shimizu K.K."/>
        </authorList>
    </citation>
    <scope>NUCLEOTIDE SEQUENCE</scope>
</reference>
<proteinExistence type="predicted"/>
<protein>
    <submittedName>
        <fullName evidence="1">Uncharacterized protein</fullName>
    </submittedName>
</protein>